<dbReference type="GeneID" id="20219301"/>
<proteinExistence type="predicted"/>
<feature type="non-terminal residue" evidence="3">
    <location>
        <position position="1037"/>
    </location>
</feature>
<dbReference type="InterPro" id="IPR036322">
    <property type="entry name" value="WD40_repeat_dom_sf"/>
</dbReference>
<organism evidence="4">
    <name type="scientific">Aureococcus anophagefferens</name>
    <name type="common">Harmful bloom alga</name>
    <dbReference type="NCBI Taxonomy" id="44056"/>
    <lineage>
        <taxon>Eukaryota</taxon>
        <taxon>Sar</taxon>
        <taxon>Stramenopiles</taxon>
        <taxon>Ochrophyta</taxon>
        <taxon>Pelagophyceae</taxon>
        <taxon>Pelagomonadales</taxon>
        <taxon>Pelagomonadaceae</taxon>
        <taxon>Aureococcus</taxon>
    </lineage>
</organism>
<dbReference type="SUPFAM" id="SSF50978">
    <property type="entry name" value="WD40 repeat-like"/>
    <property type="match status" value="1"/>
</dbReference>
<keyword evidence="1" id="KW-0853">WD repeat</keyword>
<protein>
    <submittedName>
        <fullName evidence="3">Uncharacterized protein</fullName>
    </submittedName>
</protein>
<dbReference type="InterPro" id="IPR052993">
    <property type="entry name" value="CFA-57"/>
</dbReference>
<dbReference type="InParanoid" id="F0YNC6"/>
<accession>F0YNC6</accession>
<reference evidence="3 4" key="1">
    <citation type="journal article" date="2011" name="Proc. Natl. Acad. Sci. U.S.A.">
        <title>Niche of harmful alga Aureococcus anophagefferens revealed through ecogenomics.</title>
        <authorList>
            <person name="Gobler C.J."/>
            <person name="Berry D.L."/>
            <person name="Dyhrman S.T."/>
            <person name="Wilhelm S.W."/>
            <person name="Salamov A."/>
            <person name="Lobanov A.V."/>
            <person name="Zhang Y."/>
            <person name="Collier J.L."/>
            <person name="Wurch L.L."/>
            <person name="Kustka A.B."/>
            <person name="Dill B.D."/>
            <person name="Shah M."/>
            <person name="VerBerkmoes N.C."/>
            <person name="Kuo A."/>
            <person name="Terry A."/>
            <person name="Pangilinan J."/>
            <person name="Lindquist E.A."/>
            <person name="Lucas S."/>
            <person name="Paulsen I.T."/>
            <person name="Hattenrath-Lehmann T.K."/>
            <person name="Talmage S.C."/>
            <person name="Walker E.A."/>
            <person name="Koch F."/>
            <person name="Burson A.M."/>
            <person name="Marcoval M.A."/>
            <person name="Tang Y.Z."/>
            <person name="Lecleir G.R."/>
            <person name="Coyne K.J."/>
            <person name="Berg G.M."/>
            <person name="Bertrand E.M."/>
            <person name="Saito M.A."/>
            <person name="Gladyshev V.N."/>
            <person name="Grigoriev I.V."/>
        </authorList>
    </citation>
    <scope>NUCLEOTIDE SEQUENCE [LARGE SCALE GENOMIC DNA]</scope>
    <source>
        <strain evidence="4">CCMP 1984</strain>
    </source>
</reference>
<dbReference type="SMART" id="SM00320">
    <property type="entry name" value="WD40"/>
    <property type="match status" value="4"/>
</dbReference>
<gene>
    <name evidence="3" type="ORF">AURANDRAFT_205</name>
</gene>
<keyword evidence="4" id="KW-1185">Reference proteome</keyword>
<feature type="repeat" description="WD" evidence="1">
    <location>
        <begin position="408"/>
        <end position="449"/>
    </location>
</feature>
<dbReference type="Proteomes" id="UP000002729">
    <property type="component" value="Unassembled WGS sequence"/>
</dbReference>
<dbReference type="SUPFAM" id="SSF50998">
    <property type="entry name" value="Quinoprotein alcohol dehydrogenase-like"/>
    <property type="match status" value="1"/>
</dbReference>
<dbReference type="Gene3D" id="2.130.10.10">
    <property type="entry name" value="YVTN repeat-like/Quinoprotein amine dehydrogenase"/>
    <property type="match status" value="2"/>
</dbReference>
<dbReference type="InterPro" id="IPR011047">
    <property type="entry name" value="Quinoprotein_ADH-like_sf"/>
</dbReference>
<dbReference type="Gene3D" id="1.10.287.1490">
    <property type="match status" value="1"/>
</dbReference>
<sequence>GSSEAQGFSAIALCPSKRFIAVAEKADRASIVVYDLRTLRKRKNLSQPDASCSRYANICFSQDNETLVAITGDGATPSLVTWRWAKGKVSATAALQEGAPGSVYFECLFSPLDSIITACSTSGLYFARASPEELRFMPSTQVDLGEGSELTCHCWLKQAENYCLAGTATGDLVLYQSCKYSCHLSTALEDRGVTALAAITQGFVAGSSVGSFHLFGISNESDPRDSFFETHTFALDGTARAIVAIALKPSEDEMCAVSSDQQLYGVALTKAGAVKNDDVKPLLGLFHGPGAITGLDVCVRKPLVVTCGLDRSIRVWNYLDHHLELVKHFSEDPYSISLHPSGLHIIVGFSDKLRLLNLLMDDLRIYREVPIKLCRECCFSNGGQYFAAVNGNIIMVFDFYACEKIIDLRGHNSKVRSLYWGADDATLISCGQDGAVYQWDWADGKRSGEFVQKGTVYNCALGTSESVFAVGSDHMMKELEVPDLQPVKQLDGGITLGQIVLSHAEHMMFAGTSEDGRPGCVRAYSFPLTGDFLEYSCLGAPVTRMRISHDDMYLIVAGEDGSVCVFDVRDRQDRSNRSGLAPAAMPWSEEILVTKSDLEEKNLAMQELRNKIEELQLHNEYQLRLKDMSYSEKIKEVTEKYMQDLEQEKNKYELLREEKNDIEMECEERHRQMEDKHHHELQELENTYQQKIMLEVERYQQLAHERSLQQQRWDEQQQLLKQTHEGYVSELTDDFEQKLEEDRQIRLQLEDEKSELHREFEESKAQLEDDIDTEIQNLRHRYDTQLAAEREATLRYKGENGIMKKKFTVLTKDIEDQKEEIKSLLGKEKELQEQIKKLEREISAHKTEIKRRDDTIGAKEKKIYELKKKNQELEKFKFVLDYKIKELKRQIEPRETEIGNMKAQIKAMDHELEQYHKSNAQLDLMIGELRKKLDDMQREILEQRKRICDQQANIRRFKGELYKCAQFIQDPEQLRSSVEALHKQHEPSGDETYDELDADVMGEYKRHEECLKRSLAALQGQYSKDMVEHNAENMRIM</sequence>
<dbReference type="PANTHER" id="PTHR32215">
    <property type="entry name" value="CILIA- AND FLAGELLA-ASSOCIATED PROTEIN 57"/>
    <property type="match status" value="1"/>
</dbReference>
<dbReference type="InterPro" id="IPR001680">
    <property type="entry name" value="WD40_rpt"/>
</dbReference>
<feature type="coiled-coil region" evidence="2">
    <location>
        <begin position="595"/>
        <end position="672"/>
    </location>
</feature>
<dbReference type="PROSITE" id="PS50294">
    <property type="entry name" value="WD_REPEATS_REGION"/>
    <property type="match status" value="1"/>
</dbReference>
<dbReference type="RefSeq" id="XP_009041905.1">
    <property type="nucleotide sequence ID" value="XM_009043657.1"/>
</dbReference>
<evidence type="ECO:0000256" key="1">
    <source>
        <dbReference type="PROSITE-ProRule" id="PRU00221"/>
    </source>
</evidence>
<feature type="coiled-coil region" evidence="2">
    <location>
        <begin position="732"/>
        <end position="777"/>
    </location>
</feature>
<name>F0YNC6_AURAN</name>
<dbReference type="KEGG" id="aaf:AURANDRAFT_205"/>
<dbReference type="EMBL" id="GL833173">
    <property type="protein sequence ID" value="EGB03381.1"/>
    <property type="molecule type" value="Genomic_DNA"/>
</dbReference>
<evidence type="ECO:0000313" key="3">
    <source>
        <dbReference type="EMBL" id="EGB03381.1"/>
    </source>
</evidence>
<feature type="coiled-coil region" evidence="2">
    <location>
        <begin position="814"/>
        <end position="855"/>
    </location>
</feature>
<dbReference type="OMA" id="FPHCNAV"/>
<feature type="non-terminal residue" evidence="3">
    <location>
        <position position="1"/>
    </location>
</feature>
<dbReference type="SUPFAM" id="SSF90257">
    <property type="entry name" value="Myosin rod fragments"/>
    <property type="match status" value="1"/>
</dbReference>
<feature type="coiled-coil region" evidence="2">
    <location>
        <begin position="919"/>
        <end position="946"/>
    </location>
</feature>
<dbReference type="OrthoDB" id="47276at2759"/>
<dbReference type="AlphaFoldDB" id="F0YNC6"/>
<dbReference type="eggNOG" id="ENOG502QTIS">
    <property type="taxonomic scope" value="Eukaryota"/>
</dbReference>
<dbReference type="PROSITE" id="PS50082">
    <property type="entry name" value="WD_REPEATS_2"/>
    <property type="match status" value="1"/>
</dbReference>
<evidence type="ECO:0000313" key="4">
    <source>
        <dbReference type="Proteomes" id="UP000002729"/>
    </source>
</evidence>
<dbReference type="PANTHER" id="PTHR32215:SF0">
    <property type="entry name" value="CILIA- AND FLAGELLA-ASSOCIATED PROTEIN 57"/>
    <property type="match status" value="1"/>
</dbReference>
<dbReference type="Pfam" id="PF00400">
    <property type="entry name" value="WD40"/>
    <property type="match status" value="3"/>
</dbReference>
<keyword evidence="2" id="KW-0175">Coiled coil</keyword>
<evidence type="ECO:0000256" key="2">
    <source>
        <dbReference type="SAM" id="Coils"/>
    </source>
</evidence>
<dbReference type="InterPro" id="IPR015943">
    <property type="entry name" value="WD40/YVTN_repeat-like_dom_sf"/>
</dbReference>